<sequence length="91" mass="11002">MAYCYVLKCSNGSYYVGSTRIITKRLNDHKNERVKFTKNKRPLTLIFVKEFQNYKLALNFEKKVKSWKKRKSIERMLDKPDNICEKYCRIV</sequence>
<dbReference type="InterPro" id="IPR035901">
    <property type="entry name" value="GIY-YIG_endonuc_sf"/>
</dbReference>
<proteinExistence type="inferred from homology"/>
<dbReference type="PANTHER" id="PTHR34477:SF1">
    <property type="entry name" value="UPF0213 PROTEIN YHBQ"/>
    <property type="match status" value="1"/>
</dbReference>
<protein>
    <recommendedName>
        <fullName evidence="2">GIY-YIG domain-containing protein</fullName>
    </recommendedName>
</protein>
<dbReference type="InterPro" id="IPR000305">
    <property type="entry name" value="GIY-YIG_endonuc"/>
</dbReference>
<comment type="similarity">
    <text evidence="1">Belongs to the UPF0213 family.</text>
</comment>
<feature type="domain" description="GIY-YIG" evidence="2">
    <location>
        <begin position="1"/>
        <end position="74"/>
    </location>
</feature>
<name>A0A1F5HV98_9BACT</name>
<evidence type="ECO:0000259" key="2">
    <source>
        <dbReference type="PROSITE" id="PS50164"/>
    </source>
</evidence>
<dbReference type="STRING" id="1797731.A2W70_00510"/>
<evidence type="ECO:0000313" key="3">
    <source>
        <dbReference type="EMBL" id="OGE07919.1"/>
    </source>
</evidence>
<accession>A0A1F5HV98</accession>
<dbReference type="Gene3D" id="3.40.1440.10">
    <property type="entry name" value="GIY-YIG endonuclease"/>
    <property type="match status" value="1"/>
</dbReference>
<evidence type="ECO:0000313" key="4">
    <source>
        <dbReference type="Proteomes" id="UP000177747"/>
    </source>
</evidence>
<dbReference type="PROSITE" id="PS50164">
    <property type="entry name" value="GIY_YIG"/>
    <property type="match status" value="1"/>
</dbReference>
<dbReference type="SUPFAM" id="SSF82771">
    <property type="entry name" value="GIY-YIG endonuclease"/>
    <property type="match status" value="1"/>
</dbReference>
<reference evidence="3 4" key="1">
    <citation type="journal article" date="2016" name="Nat. Commun.">
        <title>Thousands of microbial genomes shed light on interconnected biogeochemical processes in an aquifer system.</title>
        <authorList>
            <person name="Anantharaman K."/>
            <person name="Brown C.T."/>
            <person name="Hug L.A."/>
            <person name="Sharon I."/>
            <person name="Castelle C.J."/>
            <person name="Probst A.J."/>
            <person name="Thomas B.C."/>
            <person name="Singh A."/>
            <person name="Wilkins M.J."/>
            <person name="Karaoz U."/>
            <person name="Brodie E.L."/>
            <person name="Williams K.H."/>
            <person name="Hubbard S.S."/>
            <person name="Banfield J.F."/>
        </authorList>
    </citation>
    <scope>NUCLEOTIDE SEQUENCE [LARGE SCALE GENOMIC DNA]</scope>
</reference>
<dbReference type="PANTHER" id="PTHR34477">
    <property type="entry name" value="UPF0213 PROTEIN YHBQ"/>
    <property type="match status" value="1"/>
</dbReference>
<organism evidence="3 4">
    <name type="scientific">Candidatus Curtissbacteria bacterium RIFCSPLOWO2_02_41_11</name>
    <dbReference type="NCBI Taxonomy" id="1797731"/>
    <lineage>
        <taxon>Bacteria</taxon>
        <taxon>Candidatus Curtissiibacteriota</taxon>
    </lineage>
</organism>
<gene>
    <name evidence="3" type="ORF">A2W70_00510</name>
</gene>
<dbReference type="EMBL" id="MFBU01000001">
    <property type="protein sequence ID" value="OGE07919.1"/>
    <property type="molecule type" value="Genomic_DNA"/>
</dbReference>
<evidence type="ECO:0000256" key="1">
    <source>
        <dbReference type="ARBA" id="ARBA00007435"/>
    </source>
</evidence>
<dbReference type="InterPro" id="IPR050190">
    <property type="entry name" value="UPF0213_domain"/>
</dbReference>
<dbReference type="Proteomes" id="UP000177747">
    <property type="component" value="Unassembled WGS sequence"/>
</dbReference>
<comment type="caution">
    <text evidence="3">The sequence shown here is derived from an EMBL/GenBank/DDBJ whole genome shotgun (WGS) entry which is preliminary data.</text>
</comment>
<dbReference type="AlphaFoldDB" id="A0A1F5HV98"/>
<dbReference type="Pfam" id="PF01541">
    <property type="entry name" value="GIY-YIG"/>
    <property type="match status" value="1"/>
</dbReference>